<reference evidence="10" key="1">
    <citation type="journal article" date="2021" name="Sci. Rep.">
        <title>Diploid genomic architecture of Nitzschia inconspicua, an elite biomass production diatom.</title>
        <authorList>
            <person name="Oliver A."/>
            <person name="Podell S."/>
            <person name="Pinowska A."/>
            <person name="Traller J.C."/>
            <person name="Smith S.R."/>
            <person name="McClure R."/>
            <person name="Beliaev A."/>
            <person name="Bohutskyi P."/>
            <person name="Hill E.A."/>
            <person name="Rabines A."/>
            <person name="Zheng H."/>
            <person name="Allen L.Z."/>
            <person name="Kuo A."/>
            <person name="Grigoriev I.V."/>
            <person name="Allen A.E."/>
            <person name="Hazlebeck D."/>
            <person name="Allen E.E."/>
        </authorList>
    </citation>
    <scope>NUCLEOTIDE SEQUENCE</scope>
    <source>
        <strain evidence="10">Hildebrandi</strain>
    </source>
</reference>
<dbReference type="GO" id="GO:0016020">
    <property type="term" value="C:membrane"/>
    <property type="evidence" value="ECO:0007669"/>
    <property type="project" value="UniProtKB-SubCell"/>
</dbReference>
<sequence>MKMNQNNSNNLWETSWDSFENDVREEAFSFHLSIPTSWIAPFFSSDNTDDVQVSSYLLRVGVIPLSVQFWIQTFGLLCLQSLMNIVVAVVVYYTIVEPQMKEKKLGQQNKQSTTTIPTTSLFPYIVGYGVICPLLLAWPFVLFQHVLEMYNIALMLCLTGAIPNLLLLRVTEAIHGLLPDFCYHQTSKEQNNSPQRSSLTMLILYYSATLQFRFDPKTQQPTPLTRDILWEKICKFLSTFLQTSLLFSLLLHFEYHVFPEPNVVSDESSSSSFGLFLHLWYFLHPLKLANSFLMASLLSLVLDGGASGLGLLFALTTGLAMEDFSDSPLTQSTSPSDFWGRRWDKPVESALKRGRFRPLRQAGYSRNTAALMTFIVSGFIHEYVLYFMSLRRHSLSALGSYDYSTSPTRGRQCLFFIFNGILLVIERLLDAQDNSSIFKRTSASLASLPRPWRTLLVLLLVLPMGHWFTDEYIQSSFFVDSAFGFPIIRAEVLKQ</sequence>
<accession>A0A9K3KWH0</accession>
<name>A0A9K3KWH0_9STRA</name>
<dbReference type="GO" id="GO:0008374">
    <property type="term" value="F:O-acyltransferase activity"/>
    <property type="evidence" value="ECO:0007669"/>
    <property type="project" value="InterPro"/>
</dbReference>
<protein>
    <submittedName>
        <fullName evidence="10">Membrane bound O-acyl transferase family protein</fullName>
    </submittedName>
</protein>
<evidence type="ECO:0000256" key="6">
    <source>
        <dbReference type="ARBA" id="ARBA00022989"/>
    </source>
</evidence>
<feature type="domain" description="Wax synthase" evidence="9">
    <location>
        <begin position="328"/>
        <end position="392"/>
    </location>
</feature>
<dbReference type="InterPro" id="IPR044851">
    <property type="entry name" value="Wax_synthase"/>
</dbReference>
<feature type="transmembrane region" description="Helical" evidence="8">
    <location>
        <begin position="149"/>
        <end position="168"/>
    </location>
</feature>
<evidence type="ECO:0000256" key="2">
    <source>
        <dbReference type="ARBA" id="ARBA00005179"/>
    </source>
</evidence>
<keyword evidence="11" id="KW-1185">Reference proteome</keyword>
<keyword evidence="6 8" id="KW-1133">Transmembrane helix</keyword>
<keyword evidence="5 8" id="KW-0812">Transmembrane</keyword>
<reference evidence="10" key="2">
    <citation type="submission" date="2021-04" db="EMBL/GenBank/DDBJ databases">
        <authorList>
            <person name="Podell S."/>
        </authorList>
    </citation>
    <scope>NUCLEOTIDE SEQUENCE</scope>
    <source>
        <strain evidence="10">Hildebrandi</strain>
    </source>
</reference>
<feature type="transmembrane region" description="Helical" evidence="8">
    <location>
        <begin position="121"/>
        <end position="143"/>
    </location>
</feature>
<dbReference type="Proteomes" id="UP000693970">
    <property type="component" value="Unassembled WGS sequence"/>
</dbReference>
<dbReference type="EMBL" id="JAGRRH010000018">
    <property type="protein sequence ID" value="KAG7350506.1"/>
    <property type="molecule type" value="Genomic_DNA"/>
</dbReference>
<dbReference type="PANTHER" id="PTHR31595">
    <property type="entry name" value="LONG-CHAIN-ALCOHOL O-FATTY-ACYLTRANSFERASE 3-RELATED"/>
    <property type="match status" value="1"/>
</dbReference>
<organism evidence="10 11">
    <name type="scientific">Nitzschia inconspicua</name>
    <dbReference type="NCBI Taxonomy" id="303405"/>
    <lineage>
        <taxon>Eukaryota</taxon>
        <taxon>Sar</taxon>
        <taxon>Stramenopiles</taxon>
        <taxon>Ochrophyta</taxon>
        <taxon>Bacillariophyta</taxon>
        <taxon>Bacillariophyceae</taxon>
        <taxon>Bacillariophycidae</taxon>
        <taxon>Bacillariales</taxon>
        <taxon>Bacillariaceae</taxon>
        <taxon>Nitzschia</taxon>
    </lineage>
</organism>
<dbReference type="OrthoDB" id="42845at2759"/>
<evidence type="ECO:0000256" key="4">
    <source>
        <dbReference type="ARBA" id="ARBA00022679"/>
    </source>
</evidence>
<feature type="transmembrane region" description="Helical" evidence="8">
    <location>
        <begin position="292"/>
        <end position="315"/>
    </location>
</feature>
<keyword evidence="4 10" id="KW-0808">Transferase</keyword>
<feature type="transmembrane region" description="Helical" evidence="8">
    <location>
        <begin position="369"/>
        <end position="389"/>
    </location>
</feature>
<gene>
    <name evidence="10" type="ORF">IV203_009866</name>
</gene>
<dbReference type="Pfam" id="PF13813">
    <property type="entry name" value="MBOAT_2"/>
    <property type="match status" value="1"/>
</dbReference>
<comment type="pathway">
    <text evidence="2">Secondary metabolite biosynthesis.</text>
</comment>
<feature type="transmembrane region" description="Helical" evidence="8">
    <location>
        <begin position="69"/>
        <end position="95"/>
    </location>
</feature>
<dbReference type="PANTHER" id="PTHR31595:SF57">
    <property type="entry name" value="OS04G0481900 PROTEIN"/>
    <property type="match status" value="1"/>
</dbReference>
<evidence type="ECO:0000313" key="11">
    <source>
        <dbReference type="Proteomes" id="UP000693970"/>
    </source>
</evidence>
<dbReference type="GO" id="GO:0006629">
    <property type="term" value="P:lipid metabolic process"/>
    <property type="evidence" value="ECO:0007669"/>
    <property type="project" value="InterPro"/>
</dbReference>
<evidence type="ECO:0000313" key="10">
    <source>
        <dbReference type="EMBL" id="KAG7350506.1"/>
    </source>
</evidence>
<evidence type="ECO:0000256" key="3">
    <source>
        <dbReference type="ARBA" id="ARBA00007282"/>
    </source>
</evidence>
<keyword evidence="7 8" id="KW-0472">Membrane</keyword>
<comment type="subcellular location">
    <subcellularLocation>
        <location evidence="1">Membrane</location>
        <topology evidence="1">Multi-pass membrane protein</topology>
    </subcellularLocation>
</comment>
<evidence type="ECO:0000256" key="5">
    <source>
        <dbReference type="ARBA" id="ARBA00022692"/>
    </source>
</evidence>
<feature type="transmembrane region" description="Helical" evidence="8">
    <location>
        <begin position="233"/>
        <end position="253"/>
    </location>
</feature>
<dbReference type="InterPro" id="IPR032805">
    <property type="entry name" value="Wax_synthase_dom"/>
</dbReference>
<evidence type="ECO:0000256" key="7">
    <source>
        <dbReference type="ARBA" id="ARBA00023136"/>
    </source>
</evidence>
<evidence type="ECO:0000256" key="8">
    <source>
        <dbReference type="SAM" id="Phobius"/>
    </source>
</evidence>
<evidence type="ECO:0000259" key="9">
    <source>
        <dbReference type="Pfam" id="PF13813"/>
    </source>
</evidence>
<evidence type="ECO:0000256" key="1">
    <source>
        <dbReference type="ARBA" id="ARBA00004141"/>
    </source>
</evidence>
<comment type="caution">
    <text evidence="10">The sequence shown here is derived from an EMBL/GenBank/DDBJ whole genome shotgun (WGS) entry which is preliminary data.</text>
</comment>
<proteinExistence type="inferred from homology"/>
<dbReference type="AlphaFoldDB" id="A0A9K3KWH0"/>
<comment type="similarity">
    <text evidence="3">Belongs to the wax synthase family.</text>
</comment>